<sequence length="204" mass="22622">MAGMESLCSRCNVWCQCRRWILRWGWLLGKVERRGTSSLSSRGRCQWTNDEVVEGRGKSRDETRRDGRRMGYGCDGSGMLAGGSLTTRATTVQRLQLRQRGRKGLLCVTGRAGSRWPCYAPAFGSVLRVGGRVRGESRLRLAQPEGEPESAARVREQEGSGTVEPKKCASVQERSSQNEEAIPARQYTKACCFFGRRGSSKGLP</sequence>
<dbReference type="OrthoDB" id="10503368at2759"/>
<proteinExistence type="predicted"/>
<dbReference type="AlphaFoldDB" id="A0A6A6GK94"/>
<reference evidence="3" key="1">
    <citation type="journal article" date="2020" name="Stud. Mycol.">
        <title>101 Dothideomycetes genomes: A test case for predicting lifestyles and emergence of pathogens.</title>
        <authorList>
            <person name="Haridas S."/>
            <person name="Albert R."/>
            <person name="Binder M."/>
            <person name="Bloem J."/>
            <person name="LaButti K."/>
            <person name="Salamov A."/>
            <person name="Andreopoulos B."/>
            <person name="Baker S."/>
            <person name="Barry K."/>
            <person name="Bills G."/>
            <person name="Bluhm B."/>
            <person name="Cannon C."/>
            <person name="Castanera R."/>
            <person name="Culley D."/>
            <person name="Daum C."/>
            <person name="Ezra D."/>
            <person name="Gonzalez J."/>
            <person name="Henrissat B."/>
            <person name="Kuo A."/>
            <person name="Liang C."/>
            <person name="Lipzen A."/>
            <person name="Lutzoni F."/>
            <person name="Magnuson J."/>
            <person name="Mondo S."/>
            <person name="Nolan M."/>
            <person name="Ohm R."/>
            <person name="Pangilinan J."/>
            <person name="Park H.-J."/>
            <person name="Ramirez L."/>
            <person name="Alfaro M."/>
            <person name="Sun H."/>
            <person name="Tritt A."/>
            <person name="Yoshinaga Y."/>
            <person name="Zwiers L.-H."/>
            <person name="Turgeon B."/>
            <person name="Goodwin S."/>
            <person name="Spatafora J."/>
            <person name="Crous P."/>
            <person name="Grigoriev I."/>
        </authorList>
    </citation>
    <scope>NUCLEOTIDE SEQUENCE [LARGE SCALE GENOMIC DNA]</scope>
    <source>
        <strain evidence="3">CECT 20119</strain>
    </source>
</reference>
<dbReference type="EMBL" id="ML992503">
    <property type="protein sequence ID" value="KAF2226058.1"/>
    <property type="molecule type" value="Genomic_DNA"/>
</dbReference>
<gene>
    <name evidence="2" type="ORF">BDZ85DRAFT_74647</name>
</gene>
<dbReference type="Proteomes" id="UP000799538">
    <property type="component" value="Unassembled WGS sequence"/>
</dbReference>
<accession>A0A6A6GK94</accession>
<evidence type="ECO:0000313" key="3">
    <source>
        <dbReference type="Proteomes" id="UP000799538"/>
    </source>
</evidence>
<keyword evidence="3" id="KW-1185">Reference proteome</keyword>
<organism evidence="2 3">
    <name type="scientific">Elsinoe ampelina</name>
    <dbReference type="NCBI Taxonomy" id="302913"/>
    <lineage>
        <taxon>Eukaryota</taxon>
        <taxon>Fungi</taxon>
        <taxon>Dikarya</taxon>
        <taxon>Ascomycota</taxon>
        <taxon>Pezizomycotina</taxon>
        <taxon>Dothideomycetes</taxon>
        <taxon>Dothideomycetidae</taxon>
        <taxon>Myriangiales</taxon>
        <taxon>Elsinoaceae</taxon>
        <taxon>Elsinoe</taxon>
    </lineage>
</organism>
<name>A0A6A6GK94_9PEZI</name>
<protein>
    <submittedName>
        <fullName evidence="2">Uncharacterized protein</fullName>
    </submittedName>
</protein>
<evidence type="ECO:0000313" key="2">
    <source>
        <dbReference type="EMBL" id="KAF2226058.1"/>
    </source>
</evidence>
<evidence type="ECO:0000256" key="1">
    <source>
        <dbReference type="SAM" id="MobiDB-lite"/>
    </source>
</evidence>
<feature type="region of interest" description="Disordered" evidence="1">
    <location>
        <begin position="141"/>
        <end position="181"/>
    </location>
</feature>